<gene>
    <name evidence="11" type="ORF">JXQ802_LOCUS16311</name>
    <name evidence="10" type="ORF">PYM288_LOCUS13472</name>
</gene>
<keyword evidence="7" id="KW-1133">Transmembrane helix</keyword>
<evidence type="ECO:0000256" key="5">
    <source>
        <dbReference type="PROSITE-ProRule" id="PRU00479"/>
    </source>
</evidence>
<keyword evidence="12" id="KW-1185">Reference proteome</keyword>
<evidence type="ECO:0000256" key="2">
    <source>
        <dbReference type="ARBA" id="ARBA00022737"/>
    </source>
</evidence>
<dbReference type="SUPFAM" id="SSF57440">
    <property type="entry name" value="Kringle-like"/>
    <property type="match status" value="2"/>
</dbReference>
<evidence type="ECO:0000256" key="6">
    <source>
        <dbReference type="SAM" id="MobiDB-lite"/>
    </source>
</evidence>
<dbReference type="CDD" id="cd00603">
    <property type="entry name" value="IPT_PCSR"/>
    <property type="match status" value="7"/>
</dbReference>
<sequence>MSRSLFDIEFRLVIERFQLQIPLKMLREIQLITGLIQANALQSNYESNWVYQVNRTGTGFDVRYDVSVIPRQFSNCNCRTSSNCRQLSSMRSKNGTILFAIPGFYVGCLSSEALIQSTMECFYNQSFNATTISHVTTRMSGTQQYRNGSTEGGTLLWIYGTGFAPNAFSTEPSTARSNTIQLIRGNDTYDCEGSIERVTDTQLACYTPPMSPVVTDISSDTGSIEGGTILTINGEYFSESNQYPLAVNVGDESCNIISSELTFIQCQTSTTPVNNRNHYRGGRGLHIFYQPGFTSLTSLGNANPPMPSATANRTWTGEASFSSNFPSGATVWFIGFLRTPMTAAFNFRLETNSQAILYLSSDEDPTNKARIATNSAPNSNRIVLQNNTDYYMLCVGSTSMGNFRLEIKTAMQPLNARAGMSSSGTSEIQRITIGAPVTNEQQRIVYMTNLATAGVAEVQDVEAVFEIFQIGFEGVYTGLLDGPPPPQDIQDALNDLPTIFPLSVTVVLVGTAYRVTFPVEMGDVSPFTVISAAYNQTQRATEIVQGIPSNSKIAFQLDGATTSYLNFRDDNITDAILRDEFMNLFNIRCPPSLNNPLTTPSIVYTEEFEATGSFDESFDIKDMAFCGRGALRNSSQNLIYGNTLIADYMCFAYKIVIGGSITINFLIENDGNPPVLENIPMNLRADSRWHYTCINLRDTLEQYSFMYLTVTSFVILQANLSYFAPLTIMIDTVTLRNTLPIGYEDDNMIMSTDQSSIGPCTFPFFYNGKNHSSCVLDDYNLPICGLTSNRRFYCQNSSIEGVRRLYPKYQLLDNSFQANHIPSNSTIDISFRYTACMSPSLVGQVISIRNASKPVRGYYSIMFDGQIYSPIPVAISGSNLANVLQSFSDFGYVNVSRTGECYQYAYTIQWLVNGEQPLISIANSSQVTPINTPMIVSSIQRGSTINVFYNLPNDILRTYHMTPQVEVLVGGYPSYCSKENNSCEFQRSISDTPQITSVEQNGTTVTIRGTGFSMNFESNMISIGESGSCTVQAVSVTSIQCTIINAPSGRHILQLNVANKGLASSNDIYMVNVPLFITSFEPNGGDSGGGYTLTVVGGGFSSNALITLGENFCINVIVISFTTIQCIVPPSSSGSLTQVRVTVIDSTNSAMATVQFTYNVTIAPTIHSINPTYVTMSGGLLEINGTGFGNRDISVFVVTKNARILASSNNHILVSLSALPPGLYPITVRTSMGFARPLFHIEYRFYIQQISPQVGSAYGGTDIYLNGKGFENGTRIQLRDRNNRIAPCNILSVQSNQIHCRTTSPSRQVTITSYGTHPTYGFGYSWFPIRETVQQGTIVTWYWDSAQLLSPVYYKVQQVANAYSTTPVPSGFDSGPVTSSGSFSHQFDTLGTFYYWAPNVHQSSGYSMRGTIDVVVRESETMTVEAVWDKFTAQTCTFPFIFNSVNYTACTAANDTQLWCSPTPIYTGQRLYCTPTVPIPNPSCSWTTLNVSSCSESIPTSSNPTQFLSTTCTIESITGISPTEGTVGTELTITGTHFSGNMCDYDIQIGSSYHCPIINMSSTELLCQITTYSMLDPRTDHIVRVARYRQGYLANQNQMRFRFLPSISNITPMIGSIYGGTHVTIDGEGFISDDTLVFIGGTNYTHRGSVSYSQIIFITPPELTYVNLNINVFVYVRTSQSVCLMPSCHFSWTTSVTPYFNSVNPLHIRGTMNLTITGQNLISGGTTLANVHVNIHDNACNITQMSNNSIACTVSGIEAGEHRIDAFIDGIGNVYSLLNITSDAVVSTVTPVSSSVHGGATLTIDGHGFSNNASEIQITIGSNSCPVIEAIESRIECTIPPQGSSSNTANISISSHQISFPSSFILNYNNTITPNITSVSPTFGSNSQVLVITGHNFVGTGQTDVTVGDTPCNITTRSMGSITCTVGSSLSAGNHTINVHVDDIGDSNEDIVYRHDLSITSITPSEGGYGGGISSTIRGNGFKGTDVDVNVCNKSCLSIQIESNDQLTCVTPPISMASMNTVCNMTVDVDGIRKNTVFTYKINLTATVTSVSPSRGGTGGGTTITINGTDFPTSINAVTVTINDIPCSVQTVTTTSITCETGSHRYSSVRAPIMVSINGSGYAIGSVYFQYIDLWSSPWTWGGDEPPEAGTLVVIENQETIYLDIETPILKVLVIDNATLIFDDFQDVALNVEYIVIVNGGRLAVGTESNPFQHRGVINMYGHLRSIELPIYGAKVLAIREGTLDMHGIPTIRIWTRLGATASNGSSTITLLQPVNWTVDSQIVIATTSDRFSQKESEIRRIKNISSNGLILTLDKPLTYTHLGITQMLNSTTVEIRGEVGLLSHNVIFQGSITETWDEIIEACPAGFNPDEFAVQTCFLGRYGQEIGSDQFGAMIMVSQDDNITNSSQRVAVRLSNVEVFHVGQAFRLDRYAIHFQRNGNMSESYVKSSSIHESFNRAIHIQASNYITIEDNVIYNIMGNAMFLSDGIEVGHVFRGNLAIFVRTSSSLLNEDLTPAAFWLSNPNNFVEFNAVAGTTHYGYWYRFDNKPEGFSLQTYPDYCPNRQPFGSFYNNSVHSTGRFGVWIYPEYAPTMFGDCNGTYPTQATIEGLIAWKNNKGIEVVMSRTIQIKNALVFDNADMGIAYITAVGHQETNPPYLRPTFYDGLNGSLVVDSIIIGDVGISPTPIIPKTAGLVVMWDRGLRVRNVVFMNFPSNETRAIYGPIILDRCTDRCGGWLTYFSNISFIDVTVRGKFRWAYDALYYDEDGSLTGQSDSVIMAPDGLTNTSLTCTLVSTFENAIQCPRSQGAWLRFSFREILERPLGRLFIDNDMNSTTIVPWLREQLTYPNGYLVVLQANQSYILRFETTITSQQMRYTGVVYDVAPGDYLIIQHRMNVAPYKANTTIDRQMILGSITPLSASTSTNGDWYYDGVTSLFSYIILNPLTANASVDIELSYQVYICPCNSCGCPVTTTTTTTTTTATTASTTSATTATTTTATTSTTTSATTSTSTSATTETTTSATTTTTTSATTTTSTTSTTATRTTTTTTMYLPPIQPCNELPTSPQVCQSIDIKYWSVDSHWTFGPQDYINWIGVKPDHDNNIFVPRCIWLIIDYPLPRIRALRIDGVVEFQQGRSHIMNVDNIIINGGRLIAGLPNAPFNGSVDIIMKNSGPITIQLPQNYPILVPKMISVLGGIDLHGISHRITWTRLAMTAVSGQNIITLSQSVNWVVGDEIIITTTDTNISHTERHRIVNIQNATVIYTATPLAYTHLVIQHTFVNGQVINVAAAVGLLTRNVRIINQNSGSSLSGFRIFMTEYQTDVWHIYSSRYYSTCYRGYARISNTQFIGFGQLDDSYNTDQRSGIYMSRLGDYNPNRATFINASSFDSGFNAAISMLGTNGISIANNVIYNTYRSGLVVTGTNNIIQNNLVTTVYWLGTGQIPSVAEFNFNNDGAIMSRDVNSVRLLDNMVAGVERLAYRIHGESCGGSDIYVPPNITNEYWNNEAHSAMSGVNVLPVDKGFIYDRKCVLIKGFKVYKAWYYGFYINSPRNITISSCSSIDSHVGIFTYILGPSALSHVSIASRVNINDSIVIGSITSQDCNDKIDSNSINIRLSQMAIPGVSDNSSFNITAGRVGIVFPTVSRNNFMPIRSWTGIGIYPCLNGSMSIINTTFAFFNDTCGRHDVAIQVSQRNDDGQFPITTRSLFVYNTSEENLIFNGLPNLGVVNPSRCGDMDCDGLKKNLLIDTDGSLFGQPASVFSYAEALWGNQQHGIGDFRIPLVAYTNLTGHRMNINLTHPYRGISRTNSCSLRSSWGMYICNSTTDYRMLIIESMDSDTEKRRLSPVAIMSKSGYIDLINGPQDQTFCNGYSCRKRISTFMAIIQSEQTYDIYFSSTPPRQTRFRILNANSSIKCILALYFYSLQQIDFYANTLYVPPTNRDLRSPGLMLLDQPNNVTLLSPPGSNYFNRTYQMAYFLIDGNTTIDVKISPLLILSFGFPPISPSAFFSTNLVNNLAMLLNINPEKIRRVNIVSASNNTRIRRQAPSVTASVRLQMELRDEPRPSTTAATGIRAEILANIASSIINRYQAGELQIAWANLNIAGGNSPSNLSTQEPYDDFQVELSVIRQLLLITPPSNCRQQSPCTIQPVLVAYDVQGNVIQKLGSNDRPWQVKASLVNQPNVMLPGSIANYTNGQTQYSLLTLPDNGTYEVQFTMILPDGVNSTYFWTLNLTAQTTNCTVTQAVLAGRQVNNVYVVNVNETFSISVMPIDSVTRLRLGQIQWGGWQWSANVNMYSLPSFNRLGSLVRNSTSRTIVNLVAGTVTITNLALNFTGMYVLQIRSKSSNNEHDIMLTSNGILVKEDKSNFVTETEGFSSNITFQGDFDALNASDQLEIKRATIYNYLLSATGTIVALFEVEPLATNISNAVSSLLSNPNTISGLTISSLNINGRSYSVSDLSNHNETNNTDNGSTNVGLIVGLVVGLVGGSLIVAGIVLVYQLYPRMLVQNRLGVAETIGQQPISNTALTVSDVELISFSPVSYAPSAPNQIHVSKYVYPSQPQLTTSKPNAPNFKKAEPGQSPLAPTLISFN</sequence>
<feature type="transmembrane region" description="Helical" evidence="7">
    <location>
        <begin position="4470"/>
        <end position="4497"/>
    </location>
</feature>
<dbReference type="SMART" id="SM00429">
    <property type="entry name" value="IPT"/>
    <property type="match status" value="10"/>
</dbReference>
<dbReference type="EMBL" id="CAJNOH010000271">
    <property type="protein sequence ID" value="CAF0978193.1"/>
    <property type="molecule type" value="Genomic_DNA"/>
</dbReference>
<dbReference type="Pfam" id="PF24606">
    <property type="entry name" value="CEMIP_beta-hel"/>
    <property type="match status" value="1"/>
</dbReference>
<evidence type="ECO:0000313" key="10">
    <source>
        <dbReference type="EMBL" id="CAF0978193.1"/>
    </source>
</evidence>
<dbReference type="InterPro" id="IPR019316">
    <property type="entry name" value="G8_domain"/>
</dbReference>
<dbReference type="PANTHER" id="PTHR46769">
    <property type="entry name" value="POLYCYSTIC KIDNEY AND HEPATIC DISEASE 1 (AUTOSOMAL RECESSIVE)-LIKE 1"/>
    <property type="match status" value="1"/>
</dbReference>
<evidence type="ECO:0000256" key="1">
    <source>
        <dbReference type="ARBA" id="ARBA00022729"/>
    </source>
</evidence>
<evidence type="ECO:0000313" key="11">
    <source>
        <dbReference type="EMBL" id="CAF1044276.1"/>
    </source>
</evidence>
<dbReference type="InterPro" id="IPR008972">
    <property type="entry name" value="Cupredoxin"/>
</dbReference>
<dbReference type="Proteomes" id="UP000663870">
    <property type="component" value="Unassembled WGS sequence"/>
</dbReference>
<dbReference type="PANTHER" id="PTHR46769:SF2">
    <property type="entry name" value="FIBROCYSTIN-L ISOFORM 2 PRECURSOR-RELATED"/>
    <property type="match status" value="1"/>
</dbReference>
<dbReference type="InterPro" id="IPR002909">
    <property type="entry name" value="IPT_dom"/>
</dbReference>
<dbReference type="Proteomes" id="UP000663854">
    <property type="component" value="Unassembled WGS sequence"/>
</dbReference>
<comment type="caution">
    <text evidence="5">Lacks conserved residue(s) required for the propagation of feature annotation.</text>
</comment>
<dbReference type="CDD" id="cd00102">
    <property type="entry name" value="IPT"/>
    <property type="match status" value="3"/>
</dbReference>
<feature type="domain" description="G8" evidence="9">
    <location>
        <begin position="3089"/>
        <end position="3211"/>
    </location>
</feature>
<dbReference type="SUPFAM" id="SSF81296">
    <property type="entry name" value="E set domains"/>
    <property type="match status" value="12"/>
</dbReference>
<dbReference type="SUPFAM" id="SSF49503">
    <property type="entry name" value="Cupredoxins"/>
    <property type="match status" value="1"/>
</dbReference>
<organism evidence="11 12">
    <name type="scientific">Rotaria sordida</name>
    <dbReference type="NCBI Taxonomy" id="392033"/>
    <lineage>
        <taxon>Eukaryota</taxon>
        <taxon>Metazoa</taxon>
        <taxon>Spiralia</taxon>
        <taxon>Gnathifera</taxon>
        <taxon>Rotifera</taxon>
        <taxon>Eurotatoria</taxon>
        <taxon>Bdelloidea</taxon>
        <taxon>Philodinida</taxon>
        <taxon>Philodinidae</taxon>
        <taxon>Rotaria</taxon>
    </lineage>
</organism>
<dbReference type="Gene3D" id="2.60.40.10">
    <property type="entry name" value="Immunoglobulins"/>
    <property type="match status" value="12"/>
</dbReference>
<dbReference type="Pfam" id="PF00040">
    <property type="entry name" value="fn2"/>
    <property type="match status" value="2"/>
</dbReference>
<proteinExistence type="predicted"/>
<protein>
    <recommendedName>
        <fullName evidence="13">Fibrocystin-L</fullName>
    </recommendedName>
</protein>
<feature type="region of interest" description="Disordered" evidence="6">
    <location>
        <begin position="2979"/>
        <end position="3044"/>
    </location>
</feature>
<comment type="caution">
    <text evidence="11">The sequence shown here is derived from an EMBL/GenBank/DDBJ whole genome shotgun (WGS) entry which is preliminary data.</text>
</comment>
<dbReference type="EMBL" id="CAJNOL010000393">
    <property type="protein sequence ID" value="CAF1044276.1"/>
    <property type="molecule type" value="Genomic_DNA"/>
</dbReference>
<keyword evidence="7" id="KW-0472">Membrane</keyword>
<dbReference type="PROSITE" id="PS51092">
    <property type="entry name" value="FN2_2"/>
    <property type="match status" value="1"/>
</dbReference>
<dbReference type="InterPro" id="IPR014756">
    <property type="entry name" value="Ig_E-set"/>
</dbReference>
<dbReference type="InterPro" id="IPR055401">
    <property type="entry name" value="CEMIP_beta-hel_dom"/>
</dbReference>
<evidence type="ECO:0000256" key="4">
    <source>
        <dbReference type="ARBA" id="ARBA00023180"/>
    </source>
</evidence>
<dbReference type="SMART" id="SM01225">
    <property type="entry name" value="G8"/>
    <property type="match status" value="2"/>
</dbReference>
<evidence type="ECO:0000313" key="12">
    <source>
        <dbReference type="Proteomes" id="UP000663870"/>
    </source>
</evidence>
<dbReference type="Gene3D" id="2.10.10.10">
    <property type="entry name" value="Fibronectin, type II, collagen-binding"/>
    <property type="match status" value="2"/>
</dbReference>
<keyword evidence="2" id="KW-0677">Repeat</keyword>
<keyword evidence="3" id="KW-1015">Disulfide bond</keyword>
<dbReference type="InterPro" id="IPR036943">
    <property type="entry name" value="FN_type2_sf"/>
</dbReference>
<name>A0A814K453_9BILA</name>
<dbReference type="InterPro" id="IPR052387">
    <property type="entry name" value="Fibrocystin"/>
</dbReference>
<evidence type="ECO:0000259" key="8">
    <source>
        <dbReference type="PROSITE" id="PS51092"/>
    </source>
</evidence>
<keyword evidence="7" id="KW-0812">Transmembrane</keyword>
<feature type="domain" description="G8" evidence="9">
    <location>
        <begin position="2139"/>
        <end position="2260"/>
    </location>
</feature>
<keyword evidence="4" id="KW-0325">Glycoprotein</keyword>
<dbReference type="InterPro" id="IPR013806">
    <property type="entry name" value="Kringle-like"/>
</dbReference>
<dbReference type="InterPro" id="IPR013783">
    <property type="entry name" value="Ig-like_fold"/>
</dbReference>
<dbReference type="Pfam" id="PF01833">
    <property type="entry name" value="TIG"/>
    <property type="match status" value="12"/>
</dbReference>
<dbReference type="SMART" id="SM00059">
    <property type="entry name" value="FN2"/>
    <property type="match status" value="2"/>
</dbReference>
<dbReference type="InterPro" id="IPR000562">
    <property type="entry name" value="FN_type2_dom"/>
</dbReference>
<evidence type="ECO:0000256" key="3">
    <source>
        <dbReference type="ARBA" id="ARBA00023157"/>
    </source>
</evidence>
<feature type="domain" description="Fibronectin type-II" evidence="8">
    <location>
        <begin position="1431"/>
        <end position="1475"/>
    </location>
</feature>
<evidence type="ECO:0000256" key="7">
    <source>
        <dbReference type="SAM" id="Phobius"/>
    </source>
</evidence>
<dbReference type="Pfam" id="PF10162">
    <property type="entry name" value="G8"/>
    <property type="match status" value="2"/>
</dbReference>
<evidence type="ECO:0008006" key="13">
    <source>
        <dbReference type="Google" id="ProtNLM"/>
    </source>
</evidence>
<feature type="region of interest" description="Disordered" evidence="6">
    <location>
        <begin position="4560"/>
        <end position="4586"/>
    </location>
</feature>
<dbReference type="InterPro" id="IPR006626">
    <property type="entry name" value="PbH1"/>
</dbReference>
<reference evidence="11" key="1">
    <citation type="submission" date="2021-02" db="EMBL/GenBank/DDBJ databases">
        <authorList>
            <person name="Nowell W R."/>
        </authorList>
    </citation>
    <scope>NUCLEOTIDE SEQUENCE</scope>
</reference>
<keyword evidence="1" id="KW-0732">Signal</keyword>
<dbReference type="SMART" id="SM00710">
    <property type="entry name" value="PbH1"/>
    <property type="match status" value="7"/>
</dbReference>
<dbReference type="PROSITE" id="PS51484">
    <property type="entry name" value="G8"/>
    <property type="match status" value="2"/>
</dbReference>
<evidence type="ECO:0000259" key="9">
    <source>
        <dbReference type="PROSITE" id="PS51484"/>
    </source>
</evidence>
<accession>A0A814K453</accession>